<evidence type="ECO:0000313" key="3">
    <source>
        <dbReference type="Proteomes" id="UP000183766"/>
    </source>
</evidence>
<gene>
    <name evidence="2" type="ORF">SAMN05216250_10464</name>
</gene>
<organism evidence="2 3">
    <name type="scientific">Bacteroides xylanisolvens</name>
    <dbReference type="NCBI Taxonomy" id="371601"/>
    <lineage>
        <taxon>Bacteria</taxon>
        <taxon>Pseudomonadati</taxon>
        <taxon>Bacteroidota</taxon>
        <taxon>Bacteroidia</taxon>
        <taxon>Bacteroidales</taxon>
        <taxon>Bacteroidaceae</taxon>
        <taxon>Bacteroides</taxon>
    </lineage>
</organism>
<dbReference type="Proteomes" id="UP000183766">
    <property type="component" value="Unassembled WGS sequence"/>
</dbReference>
<dbReference type="InterPro" id="IPR046110">
    <property type="entry name" value="DUF6047"/>
</dbReference>
<dbReference type="Pfam" id="PF19513">
    <property type="entry name" value="DUF6047"/>
    <property type="match status" value="1"/>
</dbReference>
<reference evidence="2 3" key="1">
    <citation type="submission" date="2016-10" db="EMBL/GenBank/DDBJ databases">
        <authorList>
            <person name="de Groot N.N."/>
        </authorList>
    </citation>
    <scope>NUCLEOTIDE SEQUENCE [LARGE SCALE GENOMIC DNA]</scope>
    <source>
        <strain evidence="2 3">NLAE-zl-C202</strain>
    </source>
</reference>
<dbReference type="RefSeq" id="WP_074908974.1">
    <property type="nucleotide sequence ID" value="NZ_FOUM01000004.1"/>
</dbReference>
<feature type="region of interest" description="Disordered" evidence="1">
    <location>
        <begin position="291"/>
        <end position="319"/>
    </location>
</feature>
<proteinExistence type="predicted"/>
<name>A0A1I4QCU9_9BACE</name>
<sequence length="319" mass="36849">MTMEKSNRTAPLKVVLRKHGYLLFSGSRAGEEALKRYLQRAADRYFEPHAHDGALEIYEYSGRRRELMPHINGGGHGMSCREGTGKAEYIPREALPAGFAESLEPRLYHAMNPTADEYRGLFSKVRGYTGFELSSRGENEDIYRLLSIRERGYMNIHDRPFTYYRELLPLAERFEEVTQVKAAELFDPQAFRELSSQIRKKADDILRRDFDVRGHRSLEKYLGNPDTALLVGNVRLENEQFRVLSEGHALYLPENDRPASRHLLYCMADFTRNKLLVSGEPFPIRTYRVKDGIRHPAGQREEASEKRKRAGRKPSGRKL</sequence>
<evidence type="ECO:0000313" key="2">
    <source>
        <dbReference type="EMBL" id="SFM37844.1"/>
    </source>
</evidence>
<feature type="compositionally biased region" description="Basic residues" evidence="1">
    <location>
        <begin position="306"/>
        <end position="319"/>
    </location>
</feature>
<accession>A0A1I4QCU9</accession>
<evidence type="ECO:0000256" key="1">
    <source>
        <dbReference type="SAM" id="MobiDB-lite"/>
    </source>
</evidence>
<protein>
    <submittedName>
        <fullName evidence="2">Uncharacterized protein</fullName>
    </submittedName>
</protein>
<feature type="compositionally biased region" description="Basic and acidic residues" evidence="1">
    <location>
        <begin position="291"/>
        <end position="305"/>
    </location>
</feature>
<dbReference type="AlphaFoldDB" id="A0A1I4QCU9"/>
<dbReference type="EMBL" id="FOUM01000004">
    <property type="protein sequence ID" value="SFM37844.1"/>
    <property type="molecule type" value="Genomic_DNA"/>
</dbReference>